<comment type="caution">
    <text evidence="1">The sequence shown here is derived from an EMBL/GenBank/DDBJ whole genome shotgun (WGS) entry which is preliminary data.</text>
</comment>
<dbReference type="EMBL" id="LKAM01000003">
    <property type="protein sequence ID" value="KUM49365.1"/>
    <property type="molecule type" value="Genomic_DNA"/>
</dbReference>
<gene>
    <name evidence="1" type="ORF">ABT39_MTgene3914</name>
</gene>
<geneLocation type="mitochondrion" evidence="1"/>
<proteinExistence type="predicted"/>
<protein>
    <submittedName>
        <fullName evidence="1">Uncharacterized protein</fullName>
    </submittedName>
</protein>
<keyword evidence="1" id="KW-0496">Mitochondrion</keyword>
<sequence length="31" mass="3471">MSAGSLTRLGLAHAHLLLRFRDHRQLQMLGA</sequence>
<accession>A0A101M1W6</accession>
<organism evidence="1">
    <name type="scientific">Picea glauca</name>
    <name type="common">White spruce</name>
    <name type="synonym">Pinus glauca</name>
    <dbReference type="NCBI Taxonomy" id="3330"/>
    <lineage>
        <taxon>Eukaryota</taxon>
        <taxon>Viridiplantae</taxon>
        <taxon>Streptophyta</taxon>
        <taxon>Embryophyta</taxon>
        <taxon>Tracheophyta</taxon>
        <taxon>Spermatophyta</taxon>
        <taxon>Pinopsida</taxon>
        <taxon>Pinidae</taxon>
        <taxon>Conifers I</taxon>
        <taxon>Pinales</taxon>
        <taxon>Pinaceae</taxon>
        <taxon>Picea</taxon>
    </lineage>
</organism>
<dbReference type="AlphaFoldDB" id="A0A101M1W6"/>
<name>A0A101M1W6_PICGL</name>
<evidence type="ECO:0000313" key="1">
    <source>
        <dbReference type="EMBL" id="KUM49365.1"/>
    </source>
</evidence>
<reference evidence="1" key="1">
    <citation type="journal article" date="2015" name="Genome Biol. Evol.">
        <title>Organellar Genomes of White Spruce (Picea glauca): Assembly and Annotation.</title>
        <authorList>
            <person name="Jackman S.D."/>
            <person name="Warren R.L."/>
            <person name="Gibb E.A."/>
            <person name="Vandervalk B.P."/>
            <person name="Mohamadi H."/>
            <person name="Chu J."/>
            <person name="Raymond A."/>
            <person name="Pleasance S."/>
            <person name="Coope R."/>
            <person name="Wildung M.R."/>
            <person name="Ritland C.E."/>
            <person name="Bousquet J."/>
            <person name="Jones S.J."/>
            <person name="Bohlmann J."/>
            <person name="Birol I."/>
        </authorList>
    </citation>
    <scope>NUCLEOTIDE SEQUENCE [LARGE SCALE GENOMIC DNA]</scope>
    <source>
        <tissue evidence="1">Flushing bud</tissue>
    </source>
</reference>